<evidence type="ECO:0000256" key="2">
    <source>
        <dbReference type="ARBA" id="ARBA00001604"/>
    </source>
</evidence>
<dbReference type="Gene3D" id="2.40.230.10">
    <property type="entry name" value="Phospholipase A1"/>
    <property type="match status" value="1"/>
</dbReference>
<proteinExistence type="inferred from homology"/>
<evidence type="ECO:0000256" key="19">
    <source>
        <dbReference type="PIRSR" id="PIRSR603187-2"/>
    </source>
</evidence>
<evidence type="ECO:0000256" key="15">
    <source>
        <dbReference type="ARBA" id="ARBA00023098"/>
    </source>
</evidence>
<dbReference type="EC" id="3.1.1.32" evidence="5 20"/>
<comment type="subunit">
    <text evidence="4 20">Homodimer; dimerization is reversible, and the dimeric form is the active one.</text>
</comment>
<evidence type="ECO:0000256" key="21">
    <source>
        <dbReference type="SAM" id="MobiDB-lite"/>
    </source>
</evidence>
<reference evidence="22 23" key="1">
    <citation type="submission" date="2017-05" db="EMBL/GenBank/DDBJ databases">
        <title>Genomic insights into alkan degradation activity of Oleiphilus messinensis.</title>
        <authorList>
            <person name="Kozyavkin S.A."/>
            <person name="Slesarev A.I."/>
            <person name="Golyshin P.N."/>
            <person name="Korzhenkov A."/>
            <person name="Golyshina O.N."/>
            <person name="Toshchakov S.V."/>
        </authorList>
    </citation>
    <scope>NUCLEOTIDE SEQUENCE [LARGE SCALE GENOMIC DNA]</scope>
    <source>
        <strain evidence="22 23">ME102</strain>
    </source>
</reference>
<keyword evidence="11 20" id="KW-0732">Signal</keyword>
<keyword evidence="14 20" id="KW-0442">Lipid degradation</keyword>
<keyword evidence="8" id="KW-1134">Transmembrane beta strand</keyword>
<dbReference type="KEGG" id="ome:OLMES_3812"/>
<protein>
    <recommendedName>
        <fullName evidence="7 20">Phospholipase A1</fullName>
        <ecNumber evidence="5 20">3.1.1.32</ecNumber>
        <ecNumber evidence="6 20">3.1.1.4</ecNumber>
    </recommendedName>
    <alternativeName>
        <fullName evidence="20">Phosphatidylcholine 1-acylhydrolase</fullName>
    </alternativeName>
</protein>
<evidence type="ECO:0000256" key="14">
    <source>
        <dbReference type="ARBA" id="ARBA00022963"/>
    </source>
</evidence>
<evidence type="ECO:0000313" key="22">
    <source>
        <dbReference type="EMBL" id="ARU57832.1"/>
    </source>
</evidence>
<dbReference type="GO" id="GO:0009279">
    <property type="term" value="C:cell outer membrane"/>
    <property type="evidence" value="ECO:0007669"/>
    <property type="project" value="UniProtKB-SubCell"/>
</dbReference>
<evidence type="ECO:0000256" key="9">
    <source>
        <dbReference type="ARBA" id="ARBA00022692"/>
    </source>
</evidence>
<evidence type="ECO:0000256" key="18">
    <source>
        <dbReference type="PIRSR" id="PIRSR603187-1"/>
    </source>
</evidence>
<feature type="active site" description="Proton acceptor" evidence="18">
    <location>
        <position position="189"/>
    </location>
</feature>
<evidence type="ECO:0000256" key="11">
    <source>
        <dbReference type="ARBA" id="ARBA00022729"/>
    </source>
</evidence>
<feature type="chain" id="PRO_5019615644" description="Phospholipase A1" evidence="20">
    <location>
        <begin position="24"/>
        <end position="332"/>
    </location>
</feature>
<dbReference type="Proteomes" id="UP000196027">
    <property type="component" value="Chromosome"/>
</dbReference>
<sequence length="332" mass="38016">MSFIRISGAVLLSLCFIVQSVSAMSKEECVLEYVESSAPEVSVEKIKALCADKDTAALLPERLKKEIATQENSFVITPHRQNYILPFTMNDNPHQEPYEAVYPGIEDPIDNKEAKLQVSLKVPLSYIDLLTENDGIYFGFTLKSFWQVYNHELSAPFRETNYQPELFYQAPLPNEYLGGTVFTRIGIEHQSNGRSQLLSRSWNRVFLGIGFQKDQWVVYLQPWYRLSEDPKYDDGDPETPLPPDGDDNPDIDDYMGHFELLGAYKLSQLEFTSLVRYNFEEGNGAFEVDMSFPLWGRLKGYVQYFNGYGESLIDYNHQTERIGVGFLLTGLL</sequence>
<evidence type="ECO:0000256" key="8">
    <source>
        <dbReference type="ARBA" id="ARBA00022452"/>
    </source>
</evidence>
<keyword evidence="15 20" id="KW-0443">Lipid metabolism</keyword>
<evidence type="ECO:0000256" key="5">
    <source>
        <dbReference type="ARBA" id="ARBA00013179"/>
    </source>
</evidence>
<dbReference type="PANTHER" id="PTHR40457:SF1">
    <property type="entry name" value="PHOSPHOLIPASE A1"/>
    <property type="match status" value="1"/>
</dbReference>
<keyword evidence="17 20" id="KW-0998">Cell outer membrane</keyword>
<evidence type="ECO:0000256" key="13">
    <source>
        <dbReference type="ARBA" id="ARBA00022837"/>
    </source>
</evidence>
<evidence type="ECO:0000256" key="6">
    <source>
        <dbReference type="ARBA" id="ARBA00013278"/>
    </source>
</evidence>
<evidence type="ECO:0000256" key="1">
    <source>
        <dbReference type="ARBA" id="ARBA00000111"/>
    </source>
</evidence>
<comment type="function">
    <text evidence="20">Hydrolysis of phosphatidylcholine with phospholipase A2 (EC 3.1.1.4) and phospholipase A1 (EC 3.1.1.32) activities.</text>
</comment>
<feature type="signal peptide" evidence="20">
    <location>
        <begin position="1"/>
        <end position="23"/>
    </location>
</feature>
<comment type="cofactor">
    <cofactor evidence="20">
        <name>Ca(2+)</name>
        <dbReference type="ChEBI" id="CHEBI:29108"/>
    </cofactor>
    <text evidence="20">Binds 1 Ca(2+) ion per monomer. In the dimeric form the Ca(2+) is bound by different amino acids with binding of each Ca(2+) shared with ligands coming from each monomer. The Ca(2+) ion may have a role in catalysis.</text>
</comment>
<feature type="binding site" description="in dimeric form" evidence="19">
    <location>
        <position position="194"/>
    </location>
    <ligand>
        <name>Ca(2+)</name>
        <dbReference type="ChEBI" id="CHEBI:29108"/>
        <label>1</label>
    </ligand>
</feature>
<evidence type="ECO:0000256" key="10">
    <source>
        <dbReference type="ARBA" id="ARBA00022723"/>
    </source>
</evidence>
<comment type="catalytic activity">
    <reaction evidence="2 20">
        <text>a 1,2-diacyl-sn-glycero-3-phosphocholine + H2O = a 1-acyl-sn-glycero-3-phosphocholine + a fatty acid + H(+)</text>
        <dbReference type="Rhea" id="RHEA:15801"/>
        <dbReference type="ChEBI" id="CHEBI:15377"/>
        <dbReference type="ChEBI" id="CHEBI:15378"/>
        <dbReference type="ChEBI" id="CHEBI:28868"/>
        <dbReference type="ChEBI" id="CHEBI:57643"/>
        <dbReference type="ChEBI" id="CHEBI:58168"/>
        <dbReference type="EC" id="3.1.1.4"/>
    </reaction>
</comment>
<dbReference type="GO" id="GO:0008970">
    <property type="term" value="F:phospholipase A1 activity"/>
    <property type="evidence" value="ECO:0007669"/>
    <property type="project" value="UniProtKB-EC"/>
</dbReference>
<dbReference type="GO" id="GO:0046872">
    <property type="term" value="F:metal ion binding"/>
    <property type="evidence" value="ECO:0007669"/>
    <property type="project" value="UniProtKB-KW"/>
</dbReference>
<dbReference type="OrthoDB" id="188433at2"/>
<gene>
    <name evidence="22" type="ORF">OLMES_3812</name>
</gene>
<keyword evidence="23" id="KW-1185">Reference proteome</keyword>
<dbReference type="InterPro" id="IPR036541">
    <property type="entry name" value="PLipase_A1_sf"/>
</dbReference>
<dbReference type="InterPro" id="IPR003187">
    <property type="entry name" value="PLipase_A1"/>
</dbReference>
<dbReference type="PANTHER" id="PTHR40457">
    <property type="entry name" value="PHOSPHOLIPASE A1"/>
    <property type="match status" value="1"/>
</dbReference>
<dbReference type="EMBL" id="CP021425">
    <property type="protein sequence ID" value="ARU57832.1"/>
    <property type="molecule type" value="Genomic_DNA"/>
</dbReference>
<evidence type="ECO:0000256" key="3">
    <source>
        <dbReference type="ARBA" id="ARBA00010525"/>
    </source>
</evidence>
<keyword evidence="9" id="KW-0812">Transmembrane</keyword>
<keyword evidence="16" id="KW-0472">Membrane</keyword>
<evidence type="ECO:0000256" key="4">
    <source>
        <dbReference type="ARBA" id="ARBA00011702"/>
    </source>
</evidence>
<feature type="active site" description="Nucleophile" evidence="18">
    <location>
        <position position="191"/>
    </location>
</feature>
<evidence type="ECO:0000256" key="17">
    <source>
        <dbReference type="ARBA" id="ARBA00023237"/>
    </source>
</evidence>
<comment type="subcellular location">
    <subcellularLocation>
        <location evidence="20">Cell outer membrane</location>
        <topology evidence="20">Multi-pass membrane protein</topology>
    </subcellularLocation>
    <text evidence="20">One of the very few enzymes located there.</text>
</comment>
<comment type="similarity">
    <text evidence="3 20">Belongs to the phospholipase A1 family.</text>
</comment>
<evidence type="ECO:0000256" key="20">
    <source>
        <dbReference type="RuleBase" id="RU366027"/>
    </source>
</evidence>
<accession>A0A1Y0IBC7</accession>
<organism evidence="22 23">
    <name type="scientific">Oleiphilus messinensis</name>
    <dbReference type="NCBI Taxonomy" id="141451"/>
    <lineage>
        <taxon>Bacteria</taxon>
        <taxon>Pseudomonadati</taxon>
        <taxon>Pseudomonadota</taxon>
        <taxon>Gammaproteobacteria</taxon>
        <taxon>Oceanospirillales</taxon>
        <taxon>Oleiphilaceae</taxon>
        <taxon>Oleiphilus</taxon>
    </lineage>
</organism>
<dbReference type="GO" id="GO:0004623">
    <property type="term" value="F:phospholipase A2 activity"/>
    <property type="evidence" value="ECO:0007669"/>
    <property type="project" value="UniProtKB-EC"/>
</dbReference>
<evidence type="ECO:0000256" key="16">
    <source>
        <dbReference type="ARBA" id="ARBA00023136"/>
    </source>
</evidence>
<evidence type="ECO:0000256" key="12">
    <source>
        <dbReference type="ARBA" id="ARBA00022801"/>
    </source>
</evidence>
<feature type="binding site" description="in dimeric form" evidence="19">
    <location>
        <position position="247"/>
    </location>
    <ligand>
        <name>Ca(2+)</name>
        <dbReference type="ChEBI" id="CHEBI:29108"/>
        <label>1</label>
    </ligand>
</feature>
<keyword evidence="12 20" id="KW-0378">Hydrolase</keyword>
<dbReference type="GO" id="GO:0016042">
    <property type="term" value="P:lipid catabolic process"/>
    <property type="evidence" value="ECO:0007669"/>
    <property type="project" value="UniProtKB-KW"/>
</dbReference>
<dbReference type="Pfam" id="PF02253">
    <property type="entry name" value="PLA1"/>
    <property type="match status" value="1"/>
</dbReference>
<comment type="catalytic activity">
    <reaction evidence="1 20">
        <text>a 1,2-diacyl-sn-glycero-3-phosphocholine + H2O = a 2-acyl-sn-glycero-3-phosphocholine + a fatty acid + H(+)</text>
        <dbReference type="Rhea" id="RHEA:18689"/>
        <dbReference type="ChEBI" id="CHEBI:15377"/>
        <dbReference type="ChEBI" id="CHEBI:15378"/>
        <dbReference type="ChEBI" id="CHEBI:28868"/>
        <dbReference type="ChEBI" id="CHEBI:57643"/>
        <dbReference type="ChEBI" id="CHEBI:57875"/>
        <dbReference type="EC" id="3.1.1.32"/>
    </reaction>
</comment>
<keyword evidence="10 19" id="KW-0479">Metal-binding</keyword>
<name>A0A1Y0IBC7_9GAMM</name>
<feature type="binding site" description="in dimeric form" evidence="19">
    <location>
        <position position="199"/>
    </location>
    <ligand>
        <name>Ca(2+)</name>
        <dbReference type="ChEBI" id="CHEBI:29108"/>
        <label>1</label>
    </ligand>
</feature>
<keyword evidence="13 19" id="KW-0106">Calcium</keyword>
<dbReference type="CDD" id="cd00541">
    <property type="entry name" value="OMPLA"/>
    <property type="match status" value="1"/>
</dbReference>
<dbReference type="SUPFAM" id="SSF56931">
    <property type="entry name" value="Outer membrane phospholipase A (OMPLA)"/>
    <property type="match status" value="1"/>
</dbReference>
<evidence type="ECO:0000313" key="23">
    <source>
        <dbReference type="Proteomes" id="UP000196027"/>
    </source>
</evidence>
<dbReference type="AlphaFoldDB" id="A0A1Y0IBC7"/>
<evidence type="ECO:0000256" key="7">
    <source>
        <dbReference type="ARBA" id="ARBA00021726"/>
    </source>
</evidence>
<dbReference type="PRINTS" id="PR01486">
    <property type="entry name" value="PHPHLIPASEA1"/>
</dbReference>
<feature type="binding site" description="in dimeric form" evidence="19">
    <location>
        <position position="154"/>
    </location>
    <ligand>
        <name>Ca(2+)</name>
        <dbReference type="ChEBI" id="CHEBI:29108"/>
        <label>1</label>
    </ligand>
</feature>
<feature type="region of interest" description="Disordered" evidence="21">
    <location>
        <begin position="230"/>
        <end position="249"/>
    </location>
</feature>
<dbReference type="EC" id="3.1.1.4" evidence="6 20"/>
<dbReference type="RefSeq" id="WP_087462684.1">
    <property type="nucleotide sequence ID" value="NZ_CP021425.1"/>
</dbReference>